<keyword evidence="3" id="KW-0732">Signal</keyword>
<evidence type="ECO:0000313" key="5">
    <source>
        <dbReference type="EMBL" id="MCQ8186098.1"/>
    </source>
</evidence>
<dbReference type="PANTHER" id="PTHR37842">
    <property type="match status" value="1"/>
</dbReference>
<dbReference type="InterPro" id="IPR042301">
    <property type="entry name" value="GH115_sf"/>
</dbReference>
<dbReference type="GO" id="GO:0005975">
    <property type="term" value="P:carbohydrate metabolic process"/>
    <property type="evidence" value="ECO:0007669"/>
    <property type="project" value="UniProtKB-ARBA"/>
</dbReference>
<keyword evidence="6" id="KW-1185">Reference proteome</keyword>
<dbReference type="Gene3D" id="3.30.379.10">
    <property type="entry name" value="Chitobiase/beta-hexosaminidase domain 2-like"/>
    <property type="match status" value="1"/>
</dbReference>
<feature type="region of interest" description="Disordered" evidence="2">
    <location>
        <begin position="660"/>
        <end position="680"/>
    </location>
</feature>
<reference evidence="5" key="1">
    <citation type="submission" date="2022-07" db="EMBL/GenBank/DDBJ databases">
        <title>Parvularcula maris sp. nov., an algicidal bacterium isolated from seawater.</title>
        <authorList>
            <person name="Li F."/>
        </authorList>
    </citation>
    <scope>NUCLEOTIDE SEQUENCE</scope>
    <source>
        <strain evidence="5">BGMRC 0090</strain>
    </source>
</reference>
<dbReference type="AlphaFoldDB" id="A0A9X2LAE5"/>
<evidence type="ECO:0000256" key="1">
    <source>
        <dbReference type="ARBA" id="ARBA00022801"/>
    </source>
</evidence>
<dbReference type="EMBL" id="JANIBC010000012">
    <property type="protein sequence ID" value="MCQ8186098.1"/>
    <property type="molecule type" value="Genomic_DNA"/>
</dbReference>
<evidence type="ECO:0000256" key="2">
    <source>
        <dbReference type="SAM" id="MobiDB-lite"/>
    </source>
</evidence>
<dbReference type="InterPro" id="IPR031924">
    <property type="entry name" value="GH115"/>
</dbReference>
<dbReference type="Pfam" id="PF15979">
    <property type="entry name" value="Glyco_hydro_115"/>
    <property type="match status" value="1"/>
</dbReference>
<keyword evidence="1 5" id="KW-0378">Hydrolase</keyword>
<dbReference type="Proteomes" id="UP001142610">
    <property type="component" value="Unassembled WGS sequence"/>
</dbReference>
<protein>
    <submittedName>
        <fullName evidence="5">Glycosyl hydrolase 115 family protein</fullName>
    </submittedName>
</protein>
<evidence type="ECO:0000313" key="6">
    <source>
        <dbReference type="Proteomes" id="UP001142610"/>
    </source>
</evidence>
<dbReference type="Gene3D" id="1.20.58.2150">
    <property type="match status" value="1"/>
</dbReference>
<sequence>MLSIICRFILVLLLLAGGSALAQPSESCGEAVSLCVSPPEAGMPLIEGGWVIGVRTDQTEHEGVRLAASNLAEDLTQISLQDDAPDGQAKPFAIIAGSLDRSPTIRSLIESGKLDSSEVEGVWEGFMQAVVEDPLPGIERALVIAGADQRGTIFGLYDLAERAGMSPWHYWADVPPHRQGTLYAAAGSRTDAPEVRYRGIFLNDEEPALGNWARDTFGGLNASFYEKVFDLVLRLKGNYVWPAMWGKAFYDDDPASGALAERMGVVMGTSHHEPLTRAHVEWSRYGEGPWNYDQNPEKLQEFWRGGMERLGEGEALVTIGMRGDGDEAMTEGTAIPLLERIVRDQRKIIAETTGRPAAETPQVWALYKEVQDYYDEGMEVPDDVTLLFADDNWGGIRRLPEEGAERPGGYGVYYHFDYVGGPRNYKWLNVTQIERTWQQMSLAWDRGVDRLWIVNVGDLKPMELPISFFLEQAWAPSEMSRERMDGYAERWAGRMFGGEHAAEIGALLEQSVKFNARRKPELLDAETFDLASGEWDEVALAYRKLAERADTLRTDISEERLAAYDQTVWFPIQAMSNLYDLYRAVAHNRADAEAGLASANKWAEAAEKAFERDKQLTDTYHEEIAGGKWDHMMSQTHIGYTYWQQPEQQAMPELVRVQTEAGRTQAKPNERGGKPSKASSAGRLVIGERPVAISAEAITCRVGGGGAAWSVLPNLGRRGDALGLSPDHGTAIPIKDAPTLTLPLEAERSGELTVRLLFLPAFDTDGAEGLRYAVGLGGGQPKVGGFDLRPDTPLWNEAVASYALPMDTVFEVERGRHDVEIKLLSPSLVLQEVQLFTGEPSPRYLGPPLVQLTKQRDC</sequence>
<comment type="caution">
    <text evidence="5">The sequence shown here is derived from an EMBL/GenBank/DDBJ whole genome shotgun (WGS) entry which is preliminary data.</text>
</comment>
<dbReference type="Gene3D" id="2.60.120.1620">
    <property type="match status" value="1"/>
</dbReference>
<feature type="domain" description="Gylcosyl hydrolase 115 C-terminal" evidence="4">
    <location>
        <begin position="690"/>
        <end position="848"/>
    </location>
</feature>
<dbReference type="Pfam" id="PF17829">
    <property type="entry name" value="GH115_C"/>
    <property type="match status" value="1"/>
</dbReference>
<organism evidence="5 6">
    <name type="scientific">Parvularcula maris</name>
    <dbReference type="NCBI Taxonomy" id="2965077"/>
    <lineage>
        <taxon>Bacteria</taxon>
        <taxon>Pseudomonadati</taxon>
        <taxon>Pseudomonadota</taxon>
        <taxon>Alphaproteobacteria</taxon>
        <taxon>Parvularculales</taxon>
        <taxon>Parvularculaceae</taxon>
        <taxon>Parvularcula</taxon>
    </lineage>
</organism>
<feature type="chain" id="PRO_5040995781" evidence="3">
    <location>
        <begin position="23"/>
        <end position="858"/>
    </location>
</feature>
<feature type="signal peptide" evidence="3">
    <location>
        <begin position="1"/>
        <end position="22"/>
    </location>
</feature>
<accession>A0A9X2LAE5</accession>
<name>A0A9X2LAE5_9PROT</name>
<dbReference type="InterPro" id="IPR029018">
    <property type="entry name" value="Hex-like_dom2"/>
</dbReference>
<dbReference type="Gene3D" id="3.20.20.520">
    <property type="entry name" value="Glycosyl hydrolase family 115"/>
    <property type="match status" value="1"/>
</dbReference>
<evidence type="ECO:0000259" key="4">
    <source>
        <dbReference type="Pfam" id="PF17829"/>
    </source>
</evidence>
<evidence type="ECO:0000256" key="3">
    <source>
        <dbReference type="SAM" id="SignalP"/>
    </source>
</evidence>
<dbReference type="RefSeq" id="WP_256619994.1">
    <property type="nucleotide sequence ID" value="NZ_JANIBC010000012.1"/>
</dbReference>
<proteinExistence type="predicted"/>
<dbReference type="GO" id="GO:0016787">
    <property type="term" value="F:hydrolase activity"/>
    <property type="evidence" value="ECO:0007669"/>
    <property type="project" value="UniProtKB-KW"/>
</dbReference>
<dbReference type="PANTHER" id="PTHR37842:SF2">
    <property type="entry name" value="GYLCOSYL HYDROLASE 115 C-TERMINAL DOMAIN-CONTAINING PROTEIN"/>
    <property type="match status" value="1"/>
</dbReference>
<dbReference type="InterPro" id="IPR041437">
    <property type="entry name" value="GH115_C"/>
</dbReference>
<gene>
    <name evidence="5" type="ORF">NOG11_11935</name>
</gene>